<dbReference type="InterPro" id="IPR018389">
    <property type="entry name" value="DctP_fam"/>
</dbReference>
<evidence type="ECO:0000256" key="2">
    <source>
        <dbReference type="ARBA" id="ARBA00009023"/>
    </source>
</evidence>
<sequence length="322" mass="34218">MSLAACGDDETEGGAESGGEVTLQLAHSYTEDQPQHRCGAQVIADEVASADVGLTVEIFPGSQLGADADRIASVVSGDIDMDIQGASALGAIHEPVSVLDAAYAFDDSDHLARYFDGDASTELLDGFESETGVHTLGAWSAGMRQFTANEPIREPGDLDGLRMRFPNSPQFLMNAEALGADATEVAYEELFLALQQGTVDGQENPITNIAASSLQDVQDFISMSSHQANSNLVIIGGESWSGLSQEQQDALDEAVDAAEEQVPGCVAEDEETTLADWEETGDMEVVDDVDVEAFRSQADAYLRDNLGEEQLAVYEGIRGEAE</sequence>
<protein>
    <submittedName>
        <fullName evidence="5">tRNA modification GTPase</fullName>
    </submittedName>
</protein>
<evidence type="ECO:0000256" key="1">
    <source>
        <dbReference type="ARBA" id="ARBA00004196"/>
    </source>
</evidence>
<evidence type="ECO:0000256" key="3">
    <source>
        <dbReference type="ARBA" id="ARBA00022448"/>
    </source>
</evidence>
<accession>A0ABX4QUL5</accession>
<dbReference type="Pfam" id="PF03480">
    <property type="entry name" value="DctP"/>
    <property type="match status" value="1"/>
</dbReference>
<organism evidence="5 6">
    <name type="scientific">Nocardioides alpinus</name>
    <dbReference type="NCBI Taxonomy" id="748909"/>
    <lineage>
        <taxon>Bacteria</taxon>
        <taxon>Bacillati</taxon>
        <taxon>Actinomycetota</taxon>
        <taxon>Actinomycetes</taxon>
        <taxon>Propionibacteriales</taxon>
        <taxon>Nocardioidaceae</taxon>
        <taxon>Nocardioides</taxon>
    </lineage>
</organism>
<keyword evidence="3" id="KW-0813">Transport</keyword>
<comment type="similarity">
    <text evidence="2">Belongs to the bacterial solute-binding protein 7 family.</text>
</comment>
<comment type="caution">
    <text evidence="5">The sequence shown here is derived from an EMBL/GenBank/DDBJ whole genome shotgun (WGS) entry which is preliminary data.</text>
</comment>
<dbReference type="Gene3D" id="3.40.190.170">
    <property type="entry name" value="Bacterial extracellular solute-binding protein, family 7"/>
    <property type="match status" value="1"/>
</dbReference>
<evidence type="ECO:0000313" key="6">
    <source>
        <dbReference type="Proteomes" id="UP000233565"/>
    </source>
</evidence>
<reference evidence="5 6" key="1">
    <citation type="submission" date="2017-12" db="EMBL/GenBank/DDBJ databases">
        <title>Pharmacopeia of the Arctic Ocean.</title>
        <authorList>
            <person name="Collins E."/>
            <person name="Ducluzeau A.-L."/>
        </authorList>
    </citation>
    <scope>NUCLEOTIDE SEQUENCE [LARGE SCALE GENOMIC DNA]</scope>
    <source>
        <strain evidence="5 6">DSM 23325</strain>
    </source>
</reference>
<dbReference type="InterPro" id="IPR004682">
    <property type="entry name" value="TRAP_DctP"/>
</dbReference>
<keyword evidence="4" id="KW-0732">Signal</keyword>
<dbReference type="InterPro" id="IPR038404">
    <property type="entry name" value="TRAP_DctP_sf"/>
</dbReference>
<dbReference type="NCBIfam" id="NF037995">
    <property type="entry name" value="TRAP_S1"/>
    <property type="match status" value="1"/>
</dbReference>
<dbReference type="PANTHER" id="PTHR33376">
    <property type="match status" value="1"/>
</dbReference>
<dbReference type="NCBIfam" id="TIGR00787">
    <property type="entry name" value="dctP"/>
    <property type="match status" value="1"/>
</dbReference>
<evidence type="ECO:0000313" key="5">
    <source>
        <dbReference type="EMBL" id="PKH38518.1"/>
    </source>
</evidence>
<dbReference type="EMBL" id="PJBV01000033">
    <property type="protein sequence ID" value="PKH38518.1"/>
    <property type="molecule type" value="Genomic_DNA"/>
</dbReference>
<comment type="subcellular location">
    <subcellularLocation>
        <location evidence="1">Cell envelope</location>
    </subcellularLocation>
</comment>
<dbReference type="PIRSF" id="PIRSF006470">
    <property type="entry name" value="DctB"/>
    <property type="match status" value="1"/>
</dbReference>
<gene>
    <name evidence="5" type="ORF">CXG46_15250</name>
</gene>
<evidence type="ECO:0000256" key="4">
    <source>
        <dbReference type="ARBA" id="ARBA00022729"/>
    </source>
</evidence>
<dbReference type="Proteomes" id="UP000233565">
    <property type="component" value="Unassembled WGS sequence"/>
</dbReference>
<keyword evidence="6" id="KW-1185">Reference proteome</keyword>
<name>A0ABX4QUL5_9ACTN</name>
<proteinExistence type="inferred from homology"/>
<dbReference type="PANTHER" id="PTHR33376:SF4">
    <property type="entry name" value="SIALIC ACID-BINDING PERIPLASMIC PROTEIN SIAP"/>
    <property type="match status" value="1"/>
</dbReference>